<dbReference type="EMBL" id="NCKV01000467">
    <property type="protein sequence ID" value="RWS30541.1"/>
    <property type="molecule type" value="Genomic_DNA"/>
</dbReference>
<protein>
    <submittedName>
        <fullName evidence="5">Structural maintenance of chromosomes protein 2-like protein</fullName>
    </submittedName>
</protein>
<dbReference type="SMART" id="SM00968">
    <property type="entry name" value="SMC_hinge"/>
    <property type="match status" value="1"/>
</dbReference>
<feature type="domain" description="SMC hinge" evidence="4">
    <location>
        <begin position="356"/>
        <end position="476"/>
    </location>
</feature>
<dbReference type="InterPro" id="IPR036277">
    <property type="entry name" value="SMC_hinge_sf"/>
</dbReference>
<dbReference type="GO" id="GO:0005524">
    <property type="term" value="F:ATP binding"/>
    <property type="evidence" value="ECO:0007669"/>
    <property type="project" value="InterPro"/>
</dbReference>
<evidence type="ECO:0000256" key="1">
    <source>
        <dbReference type="ARBA" id="ARBA00023054"/>
    </source>
</evidence>
<evidence type="ECO:0000259" key="4">
    <source>
        <dbReference type="SMART" id="SM00968"/>
    </source>
</evidence>
<evidence type="ECO:0000256" key="2">
    <source>
        <dbReference type="SAM" id="Coils"/>
    </source>
</evidence>
<proteinExistence type="predicted"/>
<dbReference type="SUPFAM" id="SSF52540">
    <property type="entry name" value="P-loop containing nucleoside triphosphate hydrolases"/>
    <property type="match status" value="1"/>
</dbReference>
<comment type="caution">
    <text evidence="5">The sequence shown here is derived from an EMBL/GenBank/DDBJ whole genome shotgun (WGS) entry which is preliminary data.</text>
</comment>
<dbReference type="AlphaFoldDB" id="A0A443SSP5"/>
<dbReference type="GO" id="GO:0005694">
    <property type="term" value="C:chromosome"/>
    <property type="evidence" value="ECO:0007669"/>
    <property type="project" value="InterPro"/>
</dbReference>
<dbReference type="Pfam" id="PF06470">
    <property type="entry name" value="SMC_hinge"/>
    <property type="match status" value="1"/>
</dbReference>
<feature type="region of interest" description="Disordered" evidence="3">
    <location>
        <begin position="265"/>
        <end position="286"/>
    </location>
</feature>
<evidence type="ECO:0000256" key="3">
    <source>
        <dbReference type="SAM" id="MobiDB-lite"/>
    </source>
</evidence>
<dbReference type="FunFam" id="3.40.50.300:FF:000385">
    <property type="entry name" value="Structural maintenance of chromosomes 2"/>
    <property type="match status" value="1"/>
</dbReference>
<dbReference type="GO" id="GO:0051276">
    <property type="term" value="P:chromosome organization"/>
    <property type="evidence" value="ECO:0007669"/>
    <property type="project" value="InterPro"/>
</dbReference>
<dbReference type="VEuPathDB" id="VectorBase:LDEU001499"/>
<dbReference type="OrthoDB" id="10255539at2759"/>
<dbReference type="Gene3D" id="3.40.50.300">
    <property type="entry name" value="P-loop containing nucleotide triphosphate hydrolases"/>
    <property type="match status" value="1"/>
</dbReference>
<evidence type="ECO:0000313" key="6">
    <source>
        <dbReference type="Proteomes" id="UP000288716"/>
    </source>
</evidence>
<evidence type="ECO:0000313" key="5">
    <source>
        <dbReference type="EMBL" id="RWS30541.1"/>
    </source>
</evidence>
<dbReference type="GO" id="GO:0016887">
    <property type="term" value="F:ATP hydrolysis activity"/>
    <property type="evidence" value="ECO:0007669"/>
    <property type="project" value="InterPro"/>
</dbReference>
<reference evidence="5 6" key="1">
    <citation type="journal article" date="2018" name="Gigascience">
        <title>Genomes of trombidid mites reveal novel predicted allergens and laterally-transferred genes associated with secondary metabolism.</title>
        <authorList>
            <person name="Dong X."/>
            <person name="Chaisiri K."/>
            <person name="Xia D."/>
            <person name="Armstrong S.D."/>
            <person name="Fang Y."/>
            <person name="Donnelly M.J."/>
            <person name="Kadowaki T."/>
            <person name="McGarry J.W."/>
            <person name="Darby A.C."/>
            <person name="Makepeace B.L."/>
        </authorList>
    </citation>
    <scope>NUCLEOTIDE SEQUENCE [LARGE SCALE GENOMIC DNA]</scope>
    <source>
        <strain evidence="5">UoL-UT</strain>
    </source>
</reference>
<dbReference type="Gene3D" id="1.20.1060.20">
    <property type="match status" value="1"/>
</dbReference>
<dbReference type="InterPro" id="IPR003395">
    <property type="entry name" value="RecF/RecN/SMC_N"/>
</dbReference>
<dbReference type="Pfam" id="PF02463">
    <property type="entry name" value="SMC_N"/>
    <property type="match status" value="1"/>
</dbReference>
<organism evidence="5 6">
    <name type="scientific">Leptotrombidium deliense</name>
    <dbReference type="NCBI Taxonomy" id="299467"/>
    <lineage>
        <taxon>Eukaryota</taxon>
        <taxon>Metazoa</taxon>
        <taxon>Ecdysozoa</taxon>
        <taxon>Arthropoda</taxon>
        <taxon>Chelicerata</taxon>
        <taxon>Arachnida</taxon>
        <taxon>Acari</taxon>
        <taxon>Acariformes</taxon>
        <taxon>Trombidiformes</taxon>
        <taxon>Prostigmata</taxon>
        <taxon>Anystina</taxon>
        <taxon>Parasitengona</taxon>
        <taxon>Trombiculoidea</taxon>
        <taxon>Trombiculidae</taxon>
        <taxon>Leptotrombidium</taxon>
    </lineage>
</organism>
<dbReference type="SUPFAM" id="SSF57997">
    <property type="entry name" value="Tropomyosin"/>
    <property type="match status" value="1"/>
</dbReference>
<dbReference type="Proteomes" id="UP000288716">
    <property type="component" value="Unassembled WGS sequence"/>
</dbReference>
<keyword evidence="1 2" id="KW-0175">Coiled coil</keyword>
<dbReference type="InterPro" id="IPR010935">
    <property type="entry name" value="SMC_hinge"/>
</dbReference>
<dbReference type="PIRSF" id="PIRSF005719">
    <property type="entry name" value="SMC"/>
    <property type="match status" value="1"/>
</dbReference>
<dbReference type="Gene3D" id="3.30.70.1620">
    <property type="match status" value="1"/>
</dbReference>
<sequence length="1009" mass="116029">MVEEATGVSMYELKKKSTQTIIERKSNDLRQIDSLIDETIKPKVDQLKKEQSGLLEYKKVVAELEHLNKKFIVVQFMEAESTCDTASATMLEKREAVESLKNEIADSEANVNKINEQIVNIEKQKDKECGGNLAQLEENLRSLQMAEAQQTSDLSNCKDSRKEEEKKLKQLEKHFNDDNKLKNSKESEFQKLKSQFDKLESICQNDFKAFKQAENDFEAISAGLSRAADGEAAATLTDQLMQAKKEIAEIDTESTKAMMKIEHCKQELSSKESQSKKEKGNYEKLSKEISGKEKELETLQSQMFDFDELKRNELLNNRQSFRRQIESKREECDTLEYQFPQSRFDYRDPYPNFDRRKVYGVVCNLFNVKDPQTFTALELAAGGKLYNVVVDNEETAKAIFEKGQPKRRCTLLPLSKIEGRDVDQNALRNAERLVGKENVKSAVSLIEYDKRFHNAMKYVFGDILVCPNMEIAKKVAFAKDVQKKTVTLDGEVFDPSGTLFGGFLGQRGKTLSQIMKIKENKRIINDIEYQLQAIEETLNSMNADAQRYSELKNKIDFKLHEISLLKERLQQTNEHKVIEEIEELRNNIKESEAKVAENVNRKRNTEKKVNDLQLKLKDSKSVREKELKEAKEMLTKAKKKHEKSEKEIASIKQSVSALKLEIDELEKSIESYSLQMKKHEENISEFNLKIDKMNVDVAVIQQEVNDANDKVKEQKKVLKAQSEEIAKLQKQKDRIVKTCEEKRLKIKTVEHEIVEVEKDSQEANRKLRVYAKKYPWIQEEKHLFIETSDLTEKEKINDLTERIQKLQSTKASLAKTVNMRANMMLIDKEKEAEELSKKRDIIENDKLKLIKYMEEVDQKKKDALHSAWEKINKDFGSIFSTLLPGSNAKLAVPEGKTVLDGLEVKVAFGGVWKESLTELSGGQRSLVALSLILALLLYNPAPIYILDEVDAALDQNHTQNIGNMIKRHFSKSQFIIVSLKDDMFNNANVLFKTKFVDGNSTVARFARSH</sequence>
<name>A0A443SSP5_9ACAR</name>
<keyword evidence="6" id="KW-1185">Reference proteome</keyword>
<accession>A0A443SSP5</accession>
<gene>
    <name evidence="5" type="ORF">B4U80_10457</name>
</gene>
<dbReference type="InterPro" id="IPR027417">
    <property type="entry name" value="P-loop_NTPase"/>
</dbReference>
<feature type="coiled-coil region" evidence="2">
    <location>
        <begin position="524"/>
        <end position="845"/>
    </location>
</feature>
<dbReference type="PANTHER" id="PTHR43977">
    <property type="entry name" value="STRUCTURAL MAINTENANCE OF CHROMOSOMES PROTEIN 3"/>
    <property type="match status" value="1"/>
</dbReference>
<dbReference type="STRING" id="299467.A0A443SSP5"/>
<dbReference type="SUPFAM" id="SSF75553">
    <property type="entry name" value="Smc hinge domain"/>
    <property type="match status" value="1"/>
</dbReference>
<feature type="coiled-coil region" evidence="2">
    <location>
        <begin position="83"/>
        <end position="202"/>
    </location>
</feature>
<dbReference type="InterPro" id="IPR024704">
    <property type="entry name" value="SMC"/>
</dbReference>